<gene>
    <name evidence="20" type="ORF">L211DRAFT_848833</name>
</gene>
<dbReference type="InParanoid" id="A0A3N4LNQ8"/>
<dbReference type="InterPro" id="IPR003097">
    <property type="entry name" value="CysJ-like_FAD-binding"/>
</dbReference>
<dbReference type="PRINTS" id="PR00371">
    <property type="entry name" value="FPNCR"/>
</dbReference>
<evidence type="ECO:0000256" key="12">
    <source>
        <dbReference type="ARBA" id="ARBA00022982"/>
    </source>
</evidence>
<dbReference type="FunFam" id="3.40.50.970:FF:000052">
    <property type="entry name" value="Sulfite reductase [NADPH] flavoprotein component"/>
    <property type="match status" value="1"/>
</dbReference>
<evidence type="ECO:0000256" key="18">
    <source>
        <dbReference type="SAM" id="MobiDB-lite"/>
    </source>
</evidence>
<keyword evidence="12" id="KW-0249">Electron transport</keyword>
<evidence type="ECO:0000259" key="19">
    <source>
        <dbReference type="PROSITE" id="PS51384"/>
    </source>
</evidence>
<comment type="function">
    <text evidence="17">This enzyme catalyzes the 6-electron reduction of sulfite to sulfide. This is one of several activities required for the biosynthesis of L-cysteine from sulfate.</text>
</comment>
<keyword evidence="9" id="KW-0479">Metal-binding</keyword>
<evidence type="ECO:0000256" key="16">
    <source>
        <dbReference type="ARBA" id="ARBA00052219"/>
    </source>
</evidence>
<dbReference type="GO" id="GO:0051539">
    <property type="term" value="F:4 iron, 4 sulfur cluster binding"/>
    <property type="evidence" value="ECO:0007669"/>
    <property type="project" value="UniProtKB-KW"/>
</dbReference>
<dbReference type="SUPFAM" id="SSF52922">
    <property type="entry name" value="TK C-terminal domain-like"/>
    <property type="match status" value="1"/>
</dbReference>
<dbReference type="FunCoup" id="A0A3N4LNQ8">
    <property type="interactions" value="389"/>
</dbReference>
<dbReference type="GO" id="GO:0004783">
    <property type="term" value="F:sulfite reductase (NADPH) activity"/>
    <property type="evidence" value="ECO:0007669"/>
    <property type="project" value="UniProtKB-EC"/>
</dbReference>
<keyword evidence="7" id="KW-0285">Flavoprotein</keyword>
<evidence type="ECO:0000256" key="7">
    <source>
        <dbReference type="ARBA" id="ARBA00022630"/>
    </source>
</evidence>
<dbReference type="STRING" id="1051890.A0A3N4LNQ8"/>
<dbReference type="InterPro" id="IPR001433">
    <property type="entry name" value="OxRdtase_FAD/NAD-bd"/>
</dbReference>
<keyword evidence="10" id="KW-0274">FAD</keyword>
<evidence type="ECO:0000256" key="14">
    <source>
        <dbReference type="ARBA" id="ARBA00023004"/>
    </source>
</evidence>
<dbReference type="InterPro" id="IPR001709">
    <property type="entry name" value="Flavoprot_Pyr_Nucl_cyt_Rdtase"/>
</dbReference>
<dbReference type="InterPro" id="IPR017927">
    <property type="entry name" value="FAD-bd_FR_type"/>
</dbReference>
<protein>
    <recommendedName>
        <fullName evidence="4">assimilatory sulfite reductase (NADPH)</fullName>
        <ecNumber evidence="4">1.8.1.2</ecNumber>
    </recommendedName>
</protein>
<dbReference type="Pfam" id="PF00175">
    <property type="entry name" value="NAD_binding_1"/>
    <property type="match status" value="1"/>
</dbReference>
<dbReference type="Pfam" id="PF00667">
    <property type="entry name" value="FAD_binding_1"/>
    <property type="match status" value="1"/>
</dbReference>
<keyword evidence="21" id="KW-1185">Reference proteome</keyword>
<dbReference type="AlphaFoldDB" id="A0A3N4LNQ8"/>
<dbReference type="FunFam" id="3.40.50.80:FF:000011">
    <property type="entry name" value="Sulfite reductase flavoprotein component"/>
    <property type="match status" value="1"/>
</dbReference>
<evidence type="ECO:0000256" key="2">
    <source>
        <dbReference type="ARBA" id="ARBA00001974"/>
    </source>
</evidence>
<evidence type="ECO:0000256" key="10">
    <source>
        <dbReference type="ARBA" id="ARBA00022827"/>
    </source>
</evidence>
<evidence type="ECO:0000256" key="13">
    <source>
        <dbReference type="ARBA" id="ARBA00023002"/>
    </source>
</evidence>
<dbReference type="Gene3D" id="2.40.30.10">
    <property type="entry name" value="Translation factors"/>
    <property type="match status" value="1"/>
</dbReference>
<dbReference type="Proteomes" id="UP000267821">
    <property type="component" value="Unassembled WGS sequence"/>
</dbReference>
<dbReference type="SUPFAM" id="SSF63380">
    <property type="entry name" value="Riboflavin synthase domain-like"/>
    <property type="match status" value="1"/>
</dbReference>
<dbReference type="InterPro" id="IPR017938">
    <property type="entry name" value="Riboflavin_synthase-like_b-brl"/>
</dbReference>
<evidence type="ECO:0000313" key="21">
    <source>
        <dbReference type="Proteomes" id="UP000267821"/>
    </source>
</evidence>
<dbReference type="FunFam" id="1.20.990.10:FF:000010">
    <property type="entry name" value="Sulfite reductase [NADPH] flavoprotein component"/>
    <property type="match status" value="1"/>
</dbReference>
<name>A0A3N4LNQ8_9PEZI</name>
<feature type="region of interest" description="Disordered" evidence="18">
    <location>
        <begin position="1"/>
        <end position="20"/>
    </location>
</feature>
<evidence type="ECO:0000256" key="11">
    <source>
        <dbReference type="ARBA" id="ARBA00022857"/>
    </source>
</evidence>
<keyword evidence="8" id="KW-0288">FMN</keyword>
<comment type="catalytic activity">
    <reaction evidence="16">
        <text>hydrogen sulfide + 3 NADP(+) + 3 H2O = sulfite + 3 NADPH + 4 H(+)</text>
        <dbReference type="Rhea" id="RHEA:13801"/>
        <dbReference type="ChEBI" id="CHEBI:15377"/>
        <dbReference type="ChEBI" id="CHEBI:15378"/>
        <dbReference type="ChEBI" id="CHEBI:17359"/>
        <dbReference type="ChEBI" id="CHEBI:29919"/>
        <dbReference type="ChEBI" id="CHEBI:57783"/>
        <dbReference type="ChEBI" id="CHEBI:58349"/>
        <dbReference type="EC" id="1.8.1.2"/>
    </reaction>
</comment>
<dbReference type="GO" id="GO:0010181">
    <property type="term" value="F:FMN binding"/>
    <property type="evidence" value="ECO:0007669"/>
    <property type="project" value="TreeGrafter"/>
</dbReference>
<keyword evidence="5" id="KW-0813">Transport</keyword>
<evidence type="ECO:0000256" key="8">
    <source>
        <dbReference type="ARBA" id="ARBA00022643"/>
    </source>
</evidence>
<dbReference type="GO" id="GO:0005829">
    <property type="term" value="C:cytosol"/>
    <property type="evidence" value="ECO:0007669"/>
    <property type="project" value="TreeGrafter"/>
</dbReference>
<organism evidence="20 21">
    <name type="scientific">Terfezia boudieri ATCC MYA-4762</name>
    <dbReference type="NCBI Taxonomy" id="1051890"/>
    <lineage>
        <taxon>Eukaryota</taxon>
        <taxon>Fungi</taxon>
        <taxon>Dikarya</taxon>
        <taxon>Ascomycota</taxon>
        <taxon>Pezizomycotina</taxon>
        <taxon>Pezizomycetes</taxon>
        <taxon>Pezizales</taxon>
        <taxon>Pezizaceae</taxon>
        <taxon>Terfezia</taxon>
    </lineage>
</organism>
<dbReference type="InterPro" id="IPR009014">
    <property type="entry name" value="Transketo_C/PFOR_II"/>
</dbReference>
<keyword evidence="11" id="KW-0521">NADP</keyword>
<dbReference type="SUPFAM" id="SSF52343">
    <property type="entry name" value="Ferredoxin reductase-like, C-terminal NADP-linked domain"/>
    <property type="match status" value="1"/>
</dbReference>
<dbReference type="PANTHER" id="PTHR19384:SF109">
    <property type="entry name" value="SULFITE REDUCTASE [NADPH] FLAVOPROTEIN COMPONENT"/>
    <property type="match status" value="1"/>
</dbReference>
<dbReference type="PANTHER" id="PTHR19384">
    <property type="entry name" value="NITRIC OXIDE SYNTHASE-RELATED"/>
    <property type="match status" value="1"/>
</dbReference>
<dbReference type="Gene3D" id="3.40.50.970">
    <property type="match status" value="1"/>
</dbReference>
<evidence type="ECO:0000256" key="5">
    <source>
        <dbReference type="ARBA" id="ARBA00022448"/>
    </source>
</evidence>
<feature type="compositionally biased region" description="Polar residues" evidence="18">
    <location>
        <begin position="1"/>
        <end position="14"/>
    </location>
</feature>
<dbReference type="Gene3D" id="3.40.50.80">
    <property type="entry name" value="Nucleotide-binding domain of ferredoxin-NADP reductase (FNR) module"/>
    <property type="match status" value="1"/>
</dbReference>
<feature type="domain" description="FAD-binding FR-type" evidence="19">
    <location>
        <begin position="689"/>
        <end position="921"/>
    </location>
</feature>
<dbReference type="FunFam" id="3.40.50.920:FF:000007">
    <property type="entry name" value="Pyruvate:ferredoxin (Flavodoxin) oxidoreductase"/>
    <property type="match status" value="1"/>
</dbReference>
<keyword evidence="15" id="KW-0411">Iron-sulfur</keyword>
<dbReference type="InterPro" id="IPR002869">
    <property type="entry name" value="Pyrv_flavodox_OxRed_cen"/>
</dbReference>
<dbReference type="Gene3D" id="1.20.990.10">
    <property type="entry name" value="NADPH-cytochrome p450 Reductase, Chain A, domain 3"/>
    <property type="match status" value="1"/>
</dbReference>
<keyword evidence="6" id="KW-0004">4Fe-4S</keyword>
<dbReference type="OrthoDB" id="1856718at2759"/>
<dbReference type="InterPro" id="IPR039261">
    <property type="entry name" value="FNR_nucleotide-bd"/>
</dbReference>
<keyword evidence="13" id="KW-0560">Oxidoreductase</keyword>
<dbReference type="PROSITE" id="PS51384">
    <property type="entry name" value="FAD_FR"/>
    <property type="match status" value="1"/>
</dbReference>
<dbReference type="EMBL" id="ML121541">
    <property type="protein sequence ID" value="RPB24524.1"/>
    <property type="molecule type" value="Genomic_DNA"/>
</dbReference>
<sequence>MGSQQVPVTKTQMAGRSEASKKKVGVSPAFPFSVPPAVAVIGGPTYTTAQTLVQQVAYSLSDKVFTYSPETFGLDCAVKQWAGEKQVNASGRATAVTALETRLGAGSALLGYTFSKDKTSKKELPQTVIATTATLGVMQPVLNQLSLLYALSSPVVAHVAAIDYDTTSGSLVTDYASAINVTRETGVGLVASTSIHESQHMALFATLAASVLPTVHIYDGLKLLRESTRVVDVLDQRALAKLSAAVLKEQQEVSKNADQVCRVSQILQTLNAELGTAYSFFEYEGHTSPDAVLVVLGSVEASLATQLASTIAKAGEKVGVIAVRLITPFSEAHFIKALPKSVKRVVVLGQVQDEIAVEDDSTQSALFTDVFSAIIMSDSWVLPPPVFDIKYSRSRVWSSSEFRFLLEQIAQVSYTGAAIPAHVPAFDVFTVGNQFIFWDTDNAVTANAPATLAKLLAGDSSKNVSFIATYDNGPQAGVIQSEIRTSRRVLEAPHRIQSADVSVVNDIKLLGDYDVAATVRQGGTVLLVSNVAAEDYEKKLPAAFRRALVYKNINFVILNPQAVETVEDADAFKVAVTQLAFLQLIGANAARLLMGLLQYTDSAAIQLAAQELDRVMHTVEVPKTWAEDEVAETEIALPAVPTATSFTINAAKLEEEAESFLRTPQTVAQAFSFKEAFKATPALRPDLGMKNFVVKVRERKRLTPEYYDRNVFHIEFDISGTGLTYNIGEALGIHQHNDENEVSEFIRWYGLDPKAIVEVPSREDPENTLEVRTVYQALLQNIDMFGKPGKKFYESLAEFATNAEEKKALLTLSSPEGTVEFKRRAEVDTVTYADIFREFPSAHPAFYDLAKIVSPLKRREYSIASAQIVNPDSVHLLIVAVDWIDSRGRKRMGQATRYLSSLSKGSEVTVSVKPSVMKLPPASTAPLVMAGLGTGLAPFRAFCQYRAWQKEQGLPIGPILLYMGSRHQREEYLYGEEWEAYKTAGIVTLLGTAFSRDQKEKIYIQDRMRQSIEDIVKAFVKEEGSFYLCGPTWPVPDVAQVLVEAIEKDAVERGSKIDARRRLEELKDHERYVLEVIPV</sequence>
<dbReference type="SUPFAM" id="SSF53323">
    <property type="entry name" value="Pyruvate-ferredoxin oxidoreductase, PFOR, domain III"/>
    <property type="match status" value="1"/>
</dbReference>
<proteinExistence type="predicted"/>
<evidence type="ECO:0000256" key="15">
    <source>
        <dbReference type="ARBA" id="ARBA00023014"/>
    </source>
</evidence>
<accession>A0A3N4LNQ8</accession>
<dbReference type="CDD" id="cd06207">
    <property type="entry name" value="CyPoR_like"/>
    <property type="match status" value="1"/>
</dbReference>
<evidence type="ECO:0000256" key="1">
    <source>
        <dbReference type="ARBA" id="ARBA00001917"/>
    </source>
</evidence>
<keyword evidence="14" id="KW-0408">Iron</keyword>
<reference evidence="20 21" key="1">
    <citation type="journal article" date="2018" name="Nat. Ecol. Evol.">
        <title>Pezizomycetes genomes reveal the molecular basis of ectomycorrhizal truffle lifestyle.</title>
        <authorList>
            <person name="Murat C."/>
            <person name="Payen T."/>
            <person name="Noel B."/>
            <person name="Kuo A."/>
            <person name="Morin E."/>
            <person name="Chen J."/>
            <person name="Kohler A."/>
            <person name="Krizsan K."/>
            <person name="Balestrini R."/>
            <person name="Da Silva C."/>
            <person name="Montanini B."/>
            <person name="Hainaut M."/>
            <person name="Levati E."/>
            <person name="Barry K.W."/>
            <person name="Belfiori B."/>
            <person name="Cichocki N."/>
            <person name="Clum A."/>
            <person name="Dockter R.B."/>
            <person name="Fauchery L."/>
            <person name="Guy J."/>
            <person name="Iotti M."/>
            <person name="Le Tacon F."/>
            <person name="Lindquist E.A."/>
            <person name="Lipzen A."/>
            <person name="Malagnac F."/>
            <person name="Mello A."/>
            <person name="Molinier V."/>
            <person name="Miyauchi S."/>
            <person name="Poulain J."/>
            <person name="Riccioni C."/>
            <person name="Rubini A."/>
            <person name="Sitrit Y."/>
            <person name="Splivallo R."/>
            <person name="Traeger S."/>
            <person name="Wang M."/>
            <person name="Zifcakova L."/>
            <person name="Wipf D."/>
            <person name="Zambonelli A."/>
            <person name="Paolocci F."/>
            <person name="Nowrousian M."/>
            <person name="Ottonello S."/>
            <person name="Baldrian P."/>
            <person name="Spatafora J.W."/>
            <person name="Henrissat B."/>
            <person name="Nagy L.G."/>
            <person name="Aury J.M."/>
            <person name="Wincker P."/>
            <person name="Grigoriev I.V."/>
            <person name="Bonfante P."/>
            <person name="Martin F.M."/>
        </authorList>
    </citation>
    <scope>NUCLEOTIDE SEQUENCE [LARGE SCALE GENOMIC DNA]</scope>
    <source>
        <strain evidence="20 21">ATCC MYA-4762</strain>
    </source>
</reference>
<comment type="pathway">
    <text evidence="3">Sulfur metabolism; hydrogen sulfide biosynthesis; hydrogen sulfide from sulfite (NADPH route): step 1/1.</text>
</comment>
<dbReference type="Gene3D" id="3.40.920.10">
    <property type="entry name" value="Pyruvate-ferredoxin oxidoreductase, PFOR, domain III"/>
    <property type="match status" value="1"/>
</dbReference>
<evidence type="ECO:0000313" key="20">
    <source>
        <dbReference type="EMBL" id="RPB24524.1"/>
    </source>
</evidence>
<comment type="cofactor">
    <cofactor evidence="1">
        <name>FMN</name>
        <dbReference type="ChEBI" id="CHEBI:58210"/>
    </cofactor>
</comment>
<evidence type="ECO:0000256" key="4">
    <source>
        <dbReference type="ARBA" id="ARBA00012604"/>
    </source>
</evidence>
<comment type="cofactor">
    <cofactor evidence="2">
        <name>FAD</name>
        <dbReference type="ChEBI" id="CHEBI:57692"/>
    </cofactor>
</comment>
<evidence type="ECO:0000256" key="6">
    <source>
        <dbReference type="ARBA" id="ARBA00022485"/>
    </source>
</evidence>
<dbReference type="InterPro" id="IPR023173">
    <property type="entry name" value="NADPH_Cyt_P450_Rdtase_alpha"/>
</dbReference>
<evidence type="ECO:0000256" key="3">
    <source>
        <dbReference type="ARBA" id="ARBA00004774"/>
    </source>
</evidence>
<dbReference type="EC" id="1.8.1.2" evidence="4"/>
<evidence type="ECO:0000256" key="17">
    <source>
        <dbReference type="ARBA" id="ARBA00059320"/>
    </source>
</evidence>
<dbReference type="GO" id="GO:0050660">
    <property type="term" value="F:flavin adenine dinucleotide binding"/>
    <property type="evidence" value="ECO:0007669"/>
    <property type="project" value="TreeGrafter"/>
</dbReference>
<dbReference type="GO" id="GO:0046872">
    <property type="term" value="F:metal ion binding"/>
    <property type="evidence" value="ECO:0007669"/>
    <property type="project" value="UniProtKB-KW"/>
</dbReference>
<evidence type="ECO:0000256" key="9">
    <source>
        <dbReference type="ARBA" id="ARBA00022723"/>
    </source>
</evidence>